<accession>A0A016VAP9</accession>
<organism evidence="5 6">
    <name type="scientific">Ancylostoma ceylanicum</name>
    <dbReference type="NCBI Taxonomy" id="53326"/>
    <lineage>
        <taxon>Eukaryota</taxon>
        <taxon>Metazoa</taxon>
        <taxon>Ecdysozoa</taxon>
        <taxon>Nematoda</taxon>
        <taxon>Chromadorea</taxon>
        <taxon>Rhabditida</taxon>
        <taxon>Rhabditina</taxon>
        <taxon>Rhabditomorpha</taxon>
        <taxon>Strongyloidea</taxon>
        <taxon>Ancylostomatidae</taxon>
        <taxon>Ancylostomatinae</taxon>
        <taxon>Ancylostoma</taxon>
    </lineage>
</organism>
<dbReference type="STRING" id="53326.A0A016VAP9"/>
<feature type="domain" description="BAAT/Acyl-CoA thioester hydrolase C-terminal" evidence="4">
    <location>
        <begin position="362"/>
        <end position="448"/>
    </location>
</feature>
<feature type="active site" description="Charge relay system" evidence="2">
    <location>
        <position position="365"/>
    </location>
</feature>
<dbReference type="AlphaFoldDB" id="A0A016VAP9"/>
<proteinExistence type="inferred from homology"/>
<dbReference type="SUPFAM" id="SSF53474">
    <property type="entry name" value="alpha/beta-Hydrolases"/>
    <property type="match status" value="1"/>
</dbReference>
<comment type="caution">
    <text evidence="5">The sequence shown here is derived from an EMBL/GenBank/DDBJ whole genome shotgun (WGS) entry which is preliminary data.</text>
</comment>
<comment type="similarity">
    <text evidence="1">Belongs to the C/M/P thioester hydrolase family.</text>
</comment>
<reference evidence="6" key="1">
    <citation type="journal article" date="2015" name="Nat. Genet.">
        <title>The genome and transcriptome of the zoonotic hookworm Ancylostoma ceylanicum identify infection-specific gene families.</title>
        <authorList>
            <person name="Schwarz E.M."/>
            <person name="Hu Y."/>
            <person name="Antoshechkin I."/>
            <person name="Miller M.M."/>
            <person name="Sternberg P.W."/>
            <person name="Aroian R.V."/>
        </authorList>
    </citation>
    <scope>NUCLEOTIDE SEQUENCE</scope>
    <source>
        <strain evidence="6">HY135</strain>
    </source>
</reference>
<feature type="active site" description="Charge relay system" evidence="2">
    <location>
        <position position="224"/>
    </location>
</feature>
<dbReference type="Pfam" id="PF04775">
    <property type="entry name" value="Bile_Hydr_Trans"/>
    <property type="match status" value="1"/>
</dbReference>
<evidence type="ECO:0000259" key="4">
    <source>
        <dbReference type="Pfam" id="PF08840"/>
    </source>
</evidence>
<dbReference type="Proteomes" id="UP000024635">
    <property type="component" value="Unassembled WGS sequence"/>
</dbReference>
<dbReference type="PANTHER" id="PTHR10824">
    <property type="entry name" value="ACYL-COENZYME A THIOESTERASE-RELATED"/>
    <property type="match status" value="1"/>
</dbReference>
<dbReference type="EMBL" id="JARK01001350">
    <property type="protein sequence ID" value="EYC24057.1"/>
    <property type="molecule type" value="Genomic_DNA"/>
</dbReference>
<feature type="domain" description="Acyl-CoA thioester hydrolase/bile acid-CoA amino acid N-acetyltransferase" evidence="3">
    <location>
        <begin position="13"/>
        <end position="134"/>
    </location>
</feature>
<dbReference type="Gene3D" id="3.40.50.1820">
    <property type="entry name" value="alpha/beta hydrolase"/>
    <property type="match status" value="1"/>
</dbReference>
<dbReference type="Pfam" id="PF08840">
    <property type="entry name" value="BAAT_C"/>
    <property type="match status" value="2"/>
</dbReference>
<dbReference type="GO" id="GO:0006631">
    <property type="term" value="P:fatty acid metabolic process"/>
    <property type="evidence" value="ECO:0007669"/>
    <property type="project" value="TreeGrafter"/>
</dbReference>
<feature type="active site" description="Charge relay system" evidence="2">
    <location>
        <position position="397"/>
    </location>
</feature>
<keyword evidence="6" id="KW-1185">Reference proteome</keyword>
<evidence type="ECO:0000313" key="6">
    <source>
        <dbReference type="Proteomes" id="UP000024635"/>
    </source>
</evidence>
<dbReference type="InterPro" id="IPR042490">
    <property type="entry name" value="Thio_Ohase/BAAT_N"/>
</dbReference>
<evidence type="ECO:0000259" key="3">
    <source>
        <dbReference type="Pfam" id="PF04775"/>
    </source>
</evidence>
<dbReference type="Gene3D" id="2.60.40.2240">
    <property type="entry name" value="Acyl-CoA thioester hydrolase/BAAT N-terminal domain"/>
    <property type="match status" value="1"/>
</dbReference>
<protein>
    <recommendedName>
        <fullName evidence="7">BAAT/acyl-CoA thioester hydrolase protein</fullName>
    </recommendedName>
</protein>
<dbReference type="PANTHER" id="PTHR10824:SF4">
    <property type="entry name" value="ACYL-COENZYME A THIOESTERASE 1-LIKE"/>
    <property type="match status" value="1"/>
</dbReference>
<name>A0A016VAP9_9BILA</name>
<dbReference type="GO" id="GO:0047617">
    <property type="term" value="F:fatty acyl-CoA hydrolase activity"/>
    <property type="evidence" value="ECO:0007669"/>
    <property type="project" value="TreeGrafter"/>
</dbReference>
<dbReference type="InterPro" id="IPR016662">
    <property type="entry name" value="Acyl-CoA_thioEstase_long-chain"/>
</dbReference>
<evidence type="ECO:0000256" key="1">
    <source>
        <dbReference type="ARBA" id="ARBA00006538"/>
    </source>
</evidence>
<dbReference type="GO" id="GO:0006637">
    <property type="term" value="P:acyl-CoA metabolic process"/>
    <property type="evidence" value="ECO:0007669"/>
    <property type="project" value="InterPro"/>
</dbReference>
<gene>
    <name evidence="5" type="primary">Acey_s0014.g2292</name>
    <name evidence="5" type="ORF">Y032_0014g2292</name>
</gene>
<dbReference type="InterPro" id="IPR006862">
    <property type="entry name" value="Thio_Ohase/aa_AcTrfase"/>
</dbReference>
<dbReference type="InterPro" id="IPR029058">
    <property type="entry name" value="AB_hydrolase_fold"/>
</dbReference>
<feature type="domain" description="BAAT/Acyl-CoA thioester hydrolase C-terminal" evidence="4">
    <location>
        <begin position="197"/>
        <end position="314"/>
    </location>
</feature>
<evidence type="ECO:0000256" key="2">
    <source>
        <dbReference type="PIRSR" id="PIRSR016521-1"/>
    </source>
</evidence>
<dbReference type="InterPro" id="IPR014940">
    <property type="entry name" value="BAAT_C"/>
</dbReference>
<evidence type="ECO:0008006" key="7">
    <source>
        <dbReference type="Google" id="ProtNLM"/>
    </source>
</evidence>
<dbReference type="OrthoDB" id="6347013at2759"/>
<dbReference type="PIRSF" id="PIRSF016521">
    <property type="entry name" value="Acyl-CoA_hydro"/>
    <property type="match status" value="1"/>
</dbReference>
<evidence type="ECO:0000313" key="5">
    <source>
        <dbReference type="EMBL" id="EYC24057.1"/>
    </source>
</evidence>
<sequence>MLHIDKPDTLMKEELHITASSLVPNELYEIFLRLNHFMGTFMSRGVFCADDLGEIDVSTMAPLRGTYSGVRPMGLFEGLLPCEDFRYGNYCKCTPPNPFKFDVELRDCTGKVLCSVPIIKRWIHPAVVRREIEEDGLCGTLFKPPGDGPFPTILDMSGAGGGINEHKGATLSSEGFCVFSLAFFQYKTLISDLNDLDLDYFRKAIHWLIALPFTRKEIGIQGVSFGGLLVNMLAVRHPEIIAVCSINGGHVISEYARIKENGKILPYTDTPTNMLYYLNQTMCYDKTVKYMVVTEEADMKVETAPKRTAFRYVSFQKILASRYTARRLSHVASRVIMHRRCGTAQQTGGGCRRQVFHGTNASLDDLSTPTVFVTRLHEKKLKESGHYVEVDFAPGGHLMEPPYFPGHQVVYAKIAGCIQAYGGEPCLHGAGQNKIWPNTVAFFKRFLGEPQPLEDYREMSEAPRSHL</sequence>